<sequence>MKKRRRDLRTQKTYEALISAFQELLQEKSFEKITVRELCDRARTRTATFYNHFSDKYDFFSFMIRDMRREYSERANLQSTPEHPENYYIELLKIGFDFMDTNQKIIENFESDNLLMIMINSTSGNMVKDIRNHLEEDMKNGIHFPIDPDILTQIFIGAMVQCSRWWFEHRKTVSKEKVFEQLKEMIQKIYAVK</sequence>
<dbReference type="Gene3D" id="1.10.357.10">
    <property type="entry name" value="Tetracycline Repressor, domain 2"/>
    <property type="match status" value="1"/>
</dbReference>
<dbReference type="GO" id="GO:0003677">
    <property type="term" value="F:DNA binding"/>
    <property type="evidence" value="ECO:0007669"/>
    <property type="project" value="UniProtKB-UniRule"/>
</dbReference>
<protein>
    <submittedName>
        <fullName evidence="4">TetR/AcrR family transcriptional regulator</fullName>
    </submittedName>
</protein>
<proteinExistence type="predicted"/>
<gene>
    <name evidence="4" type="ORF">D4Z93_09610</name>
</gene>
<evidence type="ECO:0000256" key="2">
    <source>
        <dbReference type="PROSITE-ProRule" id="PRU00335"/>
    </source>
</evidence>
<dbReference type="EMBL" id="CP032416">
    <property type="protein sequence ID" value="AYD40770.1"/>
    <property type="molecule type" value="Genomic_DNA"/>
</dbReference>
<keyword evidence="1 2" id="KW-0238">DNA-binding</keyword>
<feature type="domain" description="HTH tetR-type" evidence="3">
    <location>
        <begin position="11"/>
        <end position="71"/>
    </location>
</feature>
<dbReference type="PROSITE" id="PS50977">
    <property type="entry name" value="HTH_TETR_2"/>
    <property type="match status" value="1"/>
</dbReference>
<organism evidence="4 5">
    <name type="scientific">Clostridium fermenticellae</name>
    <dbReference type="NCBI Taxonomy" id="2068654"/>
    <lineage>
        <taxon>Bacteria</taxon>
        <taxon>Bacillati</taxon>
        <taxon>Bacillota</taxon>
        <taxon>Clostridia</taxon>
        <taxon>Eubacteriales</taxon>
        <taxon>Clostridiaceae</taxon>
        <taxon>Clostridium</taxon>
    </lineage>
</organism>
<dbReference type="PANTHER" id="PTHR43479:SF7">
    <property type="entry name" value="TETR-FAMILY TRANSCRIPTIONAL REGULATOR"/>
    <property type="match status" value="1"/>
</dbReference>
<keyword evidence="5" id="KW-1185">Reference proteome</keyword>
<dbReference type="Pfam" id="PF00440">
    <property type="entry name" value="TetR_N"/>
    <property type="match status" value="1"/>
</dbReference>
<feature type="DNA-binding region" description="H-T-H motif" evidence="2">
    <location>
        <begin position="34"/>
        <end position="53"/>
    </location>
</feature>
<accession>A0A386H536</accession>
<dbReference type="InterPro" id="IPR001647">
    <property type="entry name" value="HTH_TetR"/>
</dbReference>
<dbReference type="PANTHER" id="PTHR43479">
    <property type="entry name" value="ACREF/ENVCD OPERON REPRESSOR-RELATED"/>
    <property type="match status" value="1"/>
</dbReference>
<evidence type="ECO:0000313" key="4">
    <source>
        <dbReference type="EMBL" id="AYD40770.1"/>
    </source>
</evidence>
<evidence type="ECO:0000313" key="5">
    <source>
        <dbReference type="Proteomes" id="UP000266301"/>
    </source>
</evidence>
<dbReference type="InterPro" id="IPR050624">
    <property type="entry name" value="HTH-type_Tx_Regulator"/>
</dbReference>
<dbReference type="InterPro" id="IPR009057">
    <property type="entry name" value="Homeodomain-like_sf"/>
</dbReference>
<reference evidence="4 5" key="1">
    <citation type="journal article" date="2019" name="Int. J. Syst. Evol. Microbiol.">
        <title>Clostridium fermenticellae sp. nov., isolated from the mud in a fermentation cellar for the production of the Chinese liquor, baijiu.</title>
        <authorList>
            <person name="Xu P.X."/>
            <person name="Chai L.J."/>
            <person name="Qiu T."/>
            <person name="Zhang X.J."/>
            <person name="Lu Z.M."/>
            <person name="Xiao C."/>
            <person name="Wang S.T."/>
            <person name="Shen C.H."/>
            <person name="Shi J.S."/>
            <person name="Xu Z.H."/>
        </authorList>
    </citation>
    <scope>NUCLEOTIDE SEQUENCE [LARGE SCALE GENOMIC DNA]</scope>
    <source>
        <strain evidence="4 5">JN500901</strain>
    </source>
</reference>
<dbReference type="Proteomes" id="UP000266301">
    <property type="component" value="Chromosome"/>
</dbReference>
<evidence type="ECO:0000256" key="1">
    <source>
        <dbReference type="ARBA" id="ARBA00023125"/>
    </source>
</evidence>
<name>A0A386H536_9CLOT</name>
<dbReference type="KEGG" id="cfer:D4Z93_09610"/>
<dbReference type="AlphaFoldDB" id="A0A386H536"/>
<dbReference type="OrthoDB" id="9810250at2"/>
<evidence type="ECO:0000259" key="3">
    <source>
        <dbReference type="PROSITE" id="PS50977"/>
    </source>
</evidence>
<dbReference type="SUPFAM" id="SSF46689">
    <property type="entry name" value="Homeodomain-like"/>
    <property type="match status" value="1"/>
</dbReference>